<feature type="transmembrane region" description="Helical" evidence="2">
    <location>
        <begin position="194"/>
        <end position="219"/>
    </location>
</feature>
<feature type="compositionally biased region" description="Low complexity" evidence="1">
    <location>
        <begin position="52"/>
        <end position="75"/>
    </location>
</feature>
<evidence type="ECO:0000313" key="4">
    <source>
        <dbReference type="Proteomes" id="UP001499954"/>
    </source>
</evidence>
<sequence>MSDEATREIDPRFDPRFQRGYVPDAAGSAQPTATFARPSAETPAARADDGPARAASAQSPAIASSAPARSTTTADDADHAAALLAYFAPEADPQAAAAPEVAAPGAPPARAATYIGPPPSHAVSGMNAAPADSDFVVEPEPVSESPFVRHPALGFWVVLGTSLGFVVAGAVLTWNINYAQMSGRMTLPSEGQAFINAMSALGAGLVQAGVLGIVVVLAVQAVRSGRGRRS</sequence>
<proteinExistence type="predicted"/>
<protein>
    <submittedName>
        <fullName evidence="3">Uncharacterized protein</fullName>
    </submittedName>
</protein>
<keyword evidence="2" id="KW-0812">Transmembrane</keyword>
<feature type="transmembrane region" description="Helical" evidence="2">
    <location>
        <begin position="153"/>
        <end position="174"/>
    </location>
</feature>
<dbReference type="Proteomes" id="UP001499954">
    <property type="component" value="Unassembled WGS sequence"/>
</dbReference>
<comment type="caution">
    <text evidence="3">The sequence shown here is derived from an EMBL/GenBank/DDBJ whole genome shotgun (WGS) entry which is preliminary data.</text>
</comment>
<gene>
    <name evidence="3" type="ORF">GCM10009717_21690</name>
</gene>
<keyword evidence="2" id="KW-1133">Transmembrane helix</keyword>
<evidence type="ECO:0000256" key="2">
    <source>
        <dbReference type="SAM" id="Phobius"/>
    </source>
</evidence>
<keyword evidence="2" id="KW-0472">Membrane</keyword>
<dbReference type="EMBL" id="BAAAMK010000004">
    <property type="protein sequence ID" value="GAA1955373.1"/>
    <property type="molecule type" value="Genomic_DNA"/>
</dbReference>
<dbReference type="RefSeq" id="WP_157416057.1">
    <property type="nucleotide sequence ID" value="NZ_BAAAMK010000004.1"/>
</dbReference>
<feature type="compositionally biased region" description="Basic and acidic residues" evidence="1">
    <location>
        <begin position="1"/>
        <end position="17"/>
    </location>
</feature>
<keyword evidence="4" id="KW-1185">Reference proteome</keyword>
<name>A0ABN2QN99_9MICO</name>
<reference evidence="3 4" key="1">
    <citation type="journal article" date="2019" name="Int. J. Syst. Evol. Microbiol.">
        <title>The Global Catalogue of Microorganisms (GCM) 10K type strain sequencing project: providing services to taxonomists for standard genome sequencing and annotation.</title>
        <authorList>
            <consortium name="The Broad Institute Genomics Platform"/>
            <consortium name="The Broad Institute Genome Sequencing Center for Infectious Disease"/>
            <person name="Wu L."/>
            <person name="Ma J."/>
        </authorList>
    </citation>
    <scope>NUCLEOTIDE SEQUENCE [LARGE SCALE GENOMIC DNA]</scope>
    <source>
        <strain evidence="3 4">JCM 13584</strain>
    </source>
</reference>
<feature type="region of interest" description="Disordered" evidence="1">
    <location>
        <begin position="1"/>
        <end position="75"/>
    </location>
</feature>
<accession>A0ABN2QN99</accession>
<evidence type="ECO:0000256" key="1">
    <source>
        <dbReference type="SAM" id="MobiDB-lite"/>
    </source>
</evidence>
<organism evidence="3 4">
    <name type="scientific">Agromyces allii</name>
    <dbReference type="NCBI Taxonomy" id="393607"/>
    <lineage>
        <taxon>Bacteria</taxon>
        <taxon>Bacillati</taxon>
        <taxon>Actinomycetota</taxon>
        <taxon>Actinomycetes</taxon>
        <taxon>Micrococcales</taxon>
        <taxon>Microbacteriaceae</taxon>
        <taxon>Agromyces</taxon>
    </lineage>
</organism>
<evidence type="ECO:0000313" key="3">
    <source>
        <dbReference type="EMBL" id="GAA1955373.1"/>
    </source>
</evidence>